<dbReference type="InterPro" id="IPR041431">
    <property type="entry name" value="Mvd1_C"/>
</dbReference>
<sequence length="324" mass="35819">MKATAKANTNIALIKYWGKRDEKLFLPMNGSISITLDRFYTITAVEFKRDLQKDVFLLNNQLSSEAEGQKVFRFLDIIRELSGTDLNAVITSENRVPTAAGFASSASGFAALSAAAAKALNLELSEKELSALARRGSGSACRSIYGGYVEWQKGERADGKDSVAHQLLPEDRWNISILSVMVASKQKKISSREGMKRTVETSPFYTGWLQTIDTDLQKAREAIISKDFEKLGRVVEANALKMHATMLGATPPFFYWQSGTMEVMEQVQNLREDGIPVYFTIDAGANVKVLCLPEDEQKVYEALLTLPSVKEVITCHPGAGITYL</sequence>
<dbReference type="OrthoDB" id="5498344at2"/>
<gene>
    <name evidence="10" type="ORF">SAMN05444401_0783</name>
</gene>
<keyword evidence="4" id="KW-0547">Nucleotide-binding</keyword>
<dbReference type="InterPro" id="IPR053859">
    <property type="entry name" value="MVD-like_N"/>
</dbReference>
<dbReference type="PANTHER" id="PTHR10977">
    <property type="entry name" value="DIPHOSPHOMEVALONATE DECARBOXYLASE"/>
    <property type="match status" value="1"/>
</dbReference>
<dbReference type="STRING" id="1121298.SAMN05444401_0783"/>
<dbReference type="InterPro" id="IPR020568">
    <property type="entry name" value="Ribosomal_Su5_D2-typ_SF"/>
</dbReference>
<evidence type="ECO:0000256" key="5">
    <source>
        <dbReference type="ARBA" id="ARBA00022840"/>
    </source>
</evidence>
<organism evidence="10 11">
    <name type="scientific">Clostridium amylolyticum</name>
    <dbReference type="NCBI Taxonomy" id="1121298"/>
    <lineage>
        <taxon>Bacteria</taxon>
        <taxon>Bacillati</taxon>
        <taxon>Bacillota</taxon>
        <taxon>Clostridia</taxon>
        <taxon>Eubacteriales</taxon>
        <taxon>Clostridiaceae</taxon>
        <taxon>Clostridium</taxon>
    </lineage>
</organism>
<evidence type="ECO:0000256" key="1">
    <source>
        <dbReference type="ARBA" id="ARBA00008831"/>
    </source>
</evidence>
<dbReference type="InterPro" id="IPR036554">
    <property type="entry name" value="GHMP_kinase_C_sf"/>
</dbReference>
<dbReference type="SUPFAM" id="SSF55060">
    <property type="entry name" value="GHMP Kinase, C-terminal domain"/>
    <property type="match status" value="1"/>
</dbReference>
<dbReference type="PIRSF" id="PIRSF015950">
    <property type="entry name" value="Mev_P_decrbx"/>
    <property type="match status" value="1"/>
</dbReference>
<evidence type="ECO:0000256" key="7">
    <source>
        <dbReference type="ARBA" id="ARBA00023239"/>
    </source>
</evidence>
<dbReference type="Pfam" id="PF22700">
    <property type="entry name" value="MVD-like_N"/>
    <property type="match status" value="1"/>
</dbReference>
<dbReference type="GO" id="GO:0019287">
    <property type="term" value="P:isopentenyl diphosphate biosynthetic process, mevalonate pathway"/>
    <property type="evidence" value="ECO:0007669"/>
    <property type="project" value="InterPro"/>
</dbReference>
<dbReference type="Gene3D" id="3.30.230.10">
    <property type="match status" value="1"/>
</dbReference>
<dbReference type="InterPro" id="IPR005935">
    <property type="entry name" value="Mev_decarb"/>
</dbReference>
<protein>
    <recommendedName>
        <fullName evidence="2">diphosphomevalonate decarboxylase</fullName>
        <ecNumber evidence="2">4.1.1.33</ecNumber>
    </recommendedName>
</protein>
<evidence type="ECO:0000256" key="3">
    <source>
        <dbReference type="ARBA" id="ARBA00022516"/>
    </source>
</evidence>
<dbReference type="Proteomes" id="UP000184080">
    <property type="component" value="Unassembled WGS sequence"/>
</dbReference>
<dbReference type="InterPro" id="IPR014721">
    <property type="entry name" value="Ribsml_uS5_D2-typ_fold_subgr"/>
</dbReference>
<reference evidence="10 11" key="1">
    <citation type="submission" date="2016-11" db="EMBL/GenBank/DDBJ databases">
        <authorList>
            <person name="Jaros S."/>
            <person name="Januszkiewicz K."/>
            <person name="Wedrychowicz H."/>
        </authorList>
    </citation>
    <scope>NUCLEOTIDE SEQUENCE [LARGE SCALE GENOMIC DNA]</scope>
    <source>
        <strain evidence="10 11">DSM 21864</strain>
    </source>
</reference>
<keyword evidence="5" id="KW-0067">ATP-binding</keyword>
<dbReference type="SUPFAM" id="SSF54211">
    <property type="entry name" value="Ribosomal protein S5 domain 2-like"/>
    <property type="match status" value="1"/>
</dbReference>
<proteinExistence type="inferred from homology"/>
<accession>A0A1M6BIX5</accession>
<evidence type="ECO:0000256" key="4">
    <source>
        <dbReference type="ARBA" id="ARBA00022741"/>
    </source>
</evidence>
<keyword evidence="11" id="KW-1185">Reference proteome</keyword>
<dbReference type="Gene3D" id="3.30.70.890">
    <property type="entry name" value="GHMP kinase, C-terminal domain"/>
    <property type="match status" value="1"/>
</dbReference>
<evidence type="ECO:0000259" key="9">
    <source>
        <dbReference type="Pfam" id="PF22700"/>
    </source>
</evidence>
<dbReference type="GO" id="GO:0005829">
    <property type="term" value="C:cytosol"/>
    <property type="evidence" value="ECO:0007669"/>
    <property type="project" value="InterPro"/>
</dbReference>
<keyword evidence="3" id="KW-0444">Lipid biosynthesis</keyword>
<keyword evidence="6" id="KW-0443">Lipid metabolism</keyword>
<dbReference type="EMBL" id="FQZO01000001">
    <property type="protein sequence ID" value="SHI48443.1"/>
    <property type="molecule type" value="Genomic_DNA"/>
</dbReference>
<dbReference type="PANTHER" id="PTHR10977:SF3">
    <property type="entry name" value="DIPHOSPHOMEVALONATE DECARBOXYLASE"/>
    <property type="match status" value="1"/>
</dbReference>
<dbReference type="Pfam" id="PF18376">
    <property type="entry name" value="MDD_C"/>
    <property type="match status" value="1"/>
</dbReference>
<comment type="similarity">
    <text evidence="1">Belongs to the diphosphomevalonate decarboxylase family.</text>
</comment>
<evidence type="ECO:0000313" key="11">
    <source>
        <dbReference type="Proteomes" id="UP000184080"/>
    </source>
</evidence>
<evidence type="ECO:0000313" key="10">
    <source>
        <dbReference type="EMBL" id="SHI48443.1"/>
    </source>
</evidence>
<dbReference type="RefSeq" id="WP_073003883.1">
    <property type="nucleotide sequence ID" value="NZ_FQZO01000001.1"/>
</dbReference>
<dbReference type="GO" id="GO:0005524">
    <property type="term" value="F:ATP binding"/>
    <property type="evidence" value="ECO:0007669"/>
    <property type="project" value="UniProtKB-KW"/>
</dbReference>
<evidence type="ECO:0000259" key="8">
    <source>
        <dbReference type="Pfam" id="PF18376"/>
    </source>
</evidence>
<dbReference type="FunFam" id="3.30.230.10:FF:000072">
    <property type="entry name" value="Diphosphomevalonate decarboxylase"/>
    <property type="match status" value="1"/>
</dbReference>
<feature type="domain" description="Mvd1 C-terminal" evidence="8">
    <location>
        <begin position="180"/>
        <end position="306"/>
    </location>
</feature>
<dbReference type="AlphaFoldDB" id="A0A1M6BIX5"/>
<dbReference type="GO" id="GO:0004163">
    <property type="term" value="F:diphosphomevalonate decarboxylase activity"/>
    <property type="evidence" value="ECO:0007669"/>
    <property type="project" value="UniProtKB-EC"/>
</dbReference>
<dbReference type="InterPro" id="IPR029765">
    <property type="entry name" value="Mev_diP_decarb"/>
</dbReference>
<dbReference type="EC" id="4.1.1.33" evidence="2"/>
<keyword evidence="7" id="KW-0456">Lyase</keyword>
<evidence type="ECO:0000256" key="6">
    <source>
        <dbReference type="ARBA" id="ARBA00023098"/>
    </source>
</evidence>
<dbReference type="NCBIfam" id="TIGR01240">
    <property type="entry name" value="mevDPdecarb"/>
    <property type="match status" value="1"/>
</dbReference>
<name>A0A1M6BIX5_9CLOT</name>
<feature type="domain" description="Diphosphomevalonate decarboxylase-like N-terminal" evidence="9">
    <location>
        <begin position="7"/>
        <end position="164"/>
    </location>
</feature>
<evidence type="ECO:0000256" key="2">
    <source>
        <dbReference type="ARBA" id="ARBA00012296"/>
    </source>
</evidence>